<keyword evidence="2" id="KW-1185">Reference proteome</keyword>
<proteinExistence type="predicted"/>
<name>A0ABY4M7H3_9ACTN</name>
<protein>
    <recommendedName>
        <fullName evidence="3">Acetyltransferase (GNAT) family protein</fullName>
    </recommendedName>
</protein>
<evidence type="ECO:0008006" key="3">
    <source>
        <dbReference type="Google" id="ProtNLM"/>
    </source>
</evidence>
<organism evidence="1 2">
    <name type="scientific">Streptomyces halobius</name>
    <dbReference type="NCBI Taxonomy" id="2879846"/>
    <lineage>
        <taxon>Bacteria</taxon>
        <taxon>Bacillati</taxon>
        <taxon>Actinomycetota</taxon>
        <taxon>Actinomycetes</taxon>
        <taxon>Kitasatosporales</taxon>
        <taxon>Streptomycetaceae</taxon>
        <taxon>Streptomyces</taxon>
    </lineage>
</organism>
<evidence type="ECO:0000313" key="2">
    <source>
        <dbReference type="Proteomes" id="UP000830115"/>
    </source>
</evidence>
<dbReference type="Proteomes" id="UP000830115">
    <property type="component" value="Chromosome"/>
</dbReference>
<dbReference type="EMBL" id="CP086322">
    <property type="protein sequence ID" value="UQA92326.1"/>
    <property type="molecule type" value="Genomic_DNA"/>
</dbReference>
<dbReference type="RefSeq" id="WP_406707904.1">
    <property type="nucleotide sequence ID" value="NZ_CP086322.1"/>
</dbReference>
<reference evidence="1" key="1">
    <citation type="submission" date="2021-10" db="EMBL/GenBank/DDBJ databases">
        <title>Streptomyces nigrumlapis sp.nov.,an antimicrobial producing actinobacterium isolated from Black Gobi rocks.</title>
        <authorList>
            <person name="Wen Y."/>
            <person name="Zhang W."/>
            <person name="Liu X.G."/>
        </authorList>
    </citation>
    <scope>NUCLEOTIDE SEQUENCE</scope>
    <source>
        <strain evidence="1">ST13-2-2</strain>
    </source>
</reference>
<sequence>MIDVDARRWSARVHERALRTAGFTTVDWIRPEVSEAGRRWFGDDHWTNYLSCPHALIIDAIAGPDDAPGSGTR</sequence>
<gene>
    <name evidence="1" type="ORF">K9S39_11155</name>
</gene>
<evidence type="ECO:0000313" key="1">
    <source>
        <dbReference type="EMBL" id="UQA92326.1"/>
    </source>
</evidence>
<accession>A0ABY4M7H3</accession>